<sequence>MQVIDSEGGVYALLVTSKEFDIIELALREHRERVYATYTHARLPASSHSWKVQDCIDKDDYVPAIKQYREDNPGMSLHDAKFYIDSVWKPSSIGGVHSS</sequence>
<evidence type="ECO:0000313" key="2">
    <source>
        <dbReference type="EMBL" id="CAB4183274.1"/>
    </source>
</evidence>
<organism evidence="4">
    <name type="scientific">uncultured Caudovirales phage</name>
    <dbReference type="NCBI Taxonomy" id="2100421"/>
    <lineage>
        <taxon>Viruses</taxon>
        <taxon>Duplodnaviria</taxon>
        <taxon>Heunggongvirae</taxon>
        <taxon>Uroviricota</taxon>
        <taxon>Caudoviricetes</taxon>
        <taxon>Peduoviridae</taxon>
        <taxon>Maltschvirus</taxon>
        <taxon>Maltschvirus maltsch</taxon>
    </lineage>
</organism>
<protein>
    <submittedName>
        <fullName evidence="4">Uncharacterized protein</fullName>
    </submittedName>
</protein>
<name>A0A6J5SEH7_9CAUD</name>
<evidence type="ECO:0000313" key="3">
    <source>
        <dbReference type="EMBL" id="CAB4197685.1"/>
    </source>
</evidence>
<reference evidence="4" key="1">
    <citation type="submission" date="2020-05" db="EMBL/GenBank/DDBJ databases">
        <authorList>
            <person name="Chiriac C."/>
            <person name="Salcher M."/>
            <person name="Ghai R."/>
            <person name="Kavagutti S V."/>
        </authorList>
    </citation>
    <scope>NUCLEOTIDE SEQUENCE</scope>
</reference>
<dbReference type="EMBL" id="LR798375">
    <property type="protein sequence ID" value="CAB5227227.1"/>
    <property type="molecule type" value="Genomic_DNA"/>
</dbReference>
<accession>A0A6J5SEH7</accession>
<evidence type="ECO:0000313" key="5">
    <source>
        <dbReference type="EMBL" id="CAB5227227.1"/>
    </source>
</evidence>
<proteinExistence type="predicted"/>
<dbReference type="EMBL" id="LR796848">
    <property type="protein sequence ID" value="CAB4169865.1"/>
    <property type="molecule type" value="Genomic_DNA"/>
</dbReference>
<evidence type="ECO:0000313" key="4">
    <source>
        <dbReference type="EMBL" id="CAB4212622.1"/>
    </source>
</evidence>
<gene>
    <name evidence="2" type="ORF">UFOVP1080_47</name>
    <name evidence="3" type="ORF">UFOVP1321_35</name>
    <name evidence="4" type="ORF">UFOVP1432_28</name>
    <name evidence="5" type="ORF">UFOVP1528_16</name>
    <name evidence="1" type="ORF">UFOVP905_11</name>
</gene>
<dbReference type="EMBL" id="LR797266">
    <property type="protein sequence ID" value="CAB4197685.1"/>
    <property type="molecule type" value="Genomic_DNA"/>
</dbReference>
<dbReference type="EMBL" id="LR797390">
    <property type="protein sequence ID" value="CAB4212622.1"/>
    <property type="molecule type" value="Genomic_DNA"/>
</dbReference>
<evidence type="ECO:0000313" key="1">
    <source>
        <dbReference type="EMBL" id="CAB4169865.1"/>
    </source>
</evidence>
<dbReference type="EMBL" id="LR797043">
    <property type="protein sequence ID" value="CAB4183274.1"/>
    <property type="molecule type" value="Genomic_DNA"/>
</dbReference>